<dbReference type="EMBL" id="CP143784">
    <property type="protein sequence ID" value="WVN85789.1"/>
    <property type="molecule type" value="Genomic_DNA"/>
</dbReference>
<dbReference type="InterPro" id="IPR020471">
    <property type="entry name" value="AKR"/>
</dbReference>
<evidence type="ECO:0000259" key="1">
    <source>
        <dbReference type="Pfam" id="PF00248"/>
    </source>
</evidence>
<dbReference type="CDD" id="cd19071">
    <property type="entry name" value="AKR_AKR1-5-like"/>
    <property type="match status" value="1"/>
</dbReference>
<dbReference type="InterPro" id="IPR023210">
    <property type="entry name" value="NADP_OxRdtase_dom"/>
</dbReference>
<evidence type="ECO:0000313" key="2">
    <source>
        <dbReference type="EMBL" id="WVN85789.1"/>
    </source>
</evidence>
<dbReference type="InterPro" id="IPR018170">
    <property type="entry name" value="Aldo/ket_reductase_CS"/>
</dbReference>
<dbReference type="GeneID" id="91085154"/>
<dbReference type="KEGG" id="cdep:91085154"/>
<dbReference type="Pfam" id="PF00248">
    <property type="entry name" value="Aldo_ket_red"/>
    <property type="match status" value="1"/>
</dbReference>
<name>A0AAJ8JP53_9TREE</name>
<dbReference type="InterPro" id="IPR036812">
    <property type="entry name" value="NAD(P)_OxRdtase_dom_sf"/>
</dbReference>
<dbReference type="PROSITE" id="PS00063">
    <property type="entry name" value="ALDOKETO_REDUCTASE_3"/>
    <property type="match status" value="1"/>
</dbReference>
<reference evidence="2" key="3">
    <citation type="submission" date="2024-01" db="EMBL/GenBank/DDBJ databases">
        <authorList>
            <person name="Coelho M.A."/>
            <person name="David-Palma M."/>
            <person name="Shea T."/>
            <person name="Sun S."/>
            <person name="Cuomo C.A."/>
            <person name="Heitman J."/>
        </authorList>
    </citation>
    <scope>NUCLEOTIDE SEQUENCE</scope>
    <source>
        <strain evidence="2">CBS 7841</strain>
    </source>
</reference>
<proteinExistence type="predicted"/>
<reference evidence="2" key="1">
    <citation type="submission" date="2016-06" db="EMBL/GenBank/DDBJ databases">
        <authorList>
            <person name="Cuomo C."/>
            <person name="Litvintseva A."/>
            <person name="Heitman J."/>
            <person name="Chen Y."/>
            <person name="Sun S."/>
            <person name="Springer D."/>
            <person name="Dromer F."/>
            <person name="Young S."/>
            <person name="Zeng Q."/>
            <person name="Chapman S."/>
            <person name="Gujja S."/>
            <person name="Saif S."/>
            <person name="Birren B."/>
        </authorList>
    </citation>
    <scope>NUCLEOTIDE SEQUENCE</scope>
    <source>
        <strain evidence="2">CBS 7841</strain>
    </source>
</reference>
<dbReference type="SUPFAM" id="SSF51430">
    <property type="entry name" value="NAD(P)-linked oxidoreductase"/>
    <property type="match status" value="1"/>
</dbReference>
<protein>
    <recommendedName>
        <fullName evidence="1">NADP-dependent oxidoreductase domain-containing protein</fullName>
    </recommendedName>
</protein>
<feature type="domain" description="NADP-dependent oxidoreductase" evidence="1">
    <location>
        <begin position="15"/>
        <end position="155"/>
    </location>
</feature>
<reference evidence="2" key="2">
    <citation type="journal article" date="2022" name="Elife">
        <title>Obligate sexual reproduction of a homothallic fungus closely related to the Cryptococcus pathogenic species complex.</title>
        <authorList>
            <person name="Passer A.R."/>
            <person name="Clancey S.A."/>
            <person name="Shea T."/>
            <person name="David-Palma M."/>
            <person name="Averette A.F."/>
            <person name="Boekhout T."/>
            <person name="Porcel B.M."/>
            <person name="Nowrousian M."/>
            <person name="Cuomo C.A."/>
            <person name="Sun S."/>
            <person name="Heitman J."/>
            <person name="Coelho M.A."/>
        </authorList>
    </citation>
    <scope>NUCLEOTIDE SEQUENCE</scope>
    <source>
        <strain evidence="2">CBS 7841</strain>
    </source>
</reference>
<dbReference type="Proteomes" id="UP000094043">
    <property type="component" value="Chromosome 1"/>
</dbReference>
<dbReference type="RefSeq" id="XP_066066489.1">
    <property type="nucleotide sequence ID" value="XM_066210392.1"/>
</dbReference>
<dbReference type="PANTHER" id="PTHR43827">
    <property type="entry name" value="2,5-DIKETO-D-GLUCONIC ACID REDUCTASE"/>
    <property type="match status" value="1"/>
</dbReference>
<dbReference type="PANTHER" id="PTHR43827:SF13">
    <property type="entry name" value="ALDO_KETO REDUCTASE FAMILY PROTEIN"/>
    <property type="match status" value="1"/>
</dbReference>
<evidence type="ECO:0000313" key="3">
    <source>
        <dbReference type="Proteomes" id="UP000094043"/>
    </source>
</evidence>
<sequence>MLIHTPWGGAEGRKNNWEALAMAQKEGWIKDIGVSNFSVAHLRALPLPRPAVNQIELHPFCQQRDIVKYCQEHGIVIEAYSPIVRANQKYFNHPTLKEVANKHSKEVAQILIRWSLQKGFVPLPKSVTPSRIESNAQVFDFELDQEDMAEIDGLDQGAAGAITWNPINDD</sequence>
<gene>
    <name evidence="2" type="ORF">L203_100940</name>
</gene>
<dbReference type="PRINTS" id="PR00069">
    <property type="entry name" value="ALDKETRDTASE"/>
</dbReference>
<dbReference type="GO" id="GO:0016491">
    <property type="term" value="F:oxidoreductase activity"/>
    <property type="evidence" value="ECO:0007669"/>
    <property type="project" value="InterPro"/>
</dbReference>
<dbReference type="Gene3D" id="3.20.20.100">
    <property type="entry name" value="NADP-dependent oxidoreductase domain"/>
    <property type="match status" value="1"/>
</dbReference>
<keyword evidence="3" id="KW-1185">Reference proteome</keyword>
<dbReference type="AlphaFoldDB" id="A0AAJ8JP53"/>
<accession>A0AAJ8JP53</accession>
<dbReference type="PROSITE" id="PS00062">
    <property type="entry name" value="ALDOKETO_REDUCTASE_2"/>
    <property type="match status" value="1"/>
</dbReference>
<organism evidence="2 3">
    <name type="scientific">Cryptococcus depauperatus CBS 7841</name>
    <dbReference type="NCBI Taxonomy" id="1295531"/>
    <lineage>
        <taxon>Eukaryota</taxon>
        <taxon>Fungi</taxon>
        <taxon>Dikarya</taxon>
        <taxon>Basidiomycota</taxon>
        <taxon>Agaricomycotina</taxon>
        <taxon>Tremellomycetes</taxon>
        <taxon>Tremellales</taxon>
        <taxon>Cryptococcaceae</taxon>
        <taxon>Cryptococcus</taxon>
    </lineage>
</organism>